<sequence>MLLKSLDLKPRHGPPPLVSINQIFGVLQPVLRLPLVTINQLNTILMTIVELFPSSFVDSERMARNATAGLMVLCPLDGCDRKPLSYALDPLSGVKLLGLPV</sequence>
<dbReference type="AlphaFoldDB" id="A0A1E1KF14"/>
<evidence type="ECO:0000313" key="1">
    <source>
        <dbReference type="EMBL" id="CZS96617.1"/>
    </source>
</evidence>
<proteinExistence type="predicted"/>
<dbReference type="Proteomes" id="UP000178912">
    <property type="component" value="Unassembled WGS sequence"/>
</dbReference>
<name>A0A1E1KF14_9HELO</name>
<organism evidence="1 2">
    <name type="scientific">Rhynchosporium agropyri</name>
    <dbReference type="NCBI Taxonomy" id="914238"/>
    <lineage>
        <taxon>Eukaryota</taxon>
        <taxon>Fungi</taxon>
        <taxon>Dikarya</taxon>
        <taxon>Ascomycota</taxon>
        <taxon>Pezizomycotina</taxon>
        <taxon>Leotiomycetes</taxon>
        <taxon>Helotiales</taxon>
        <taxon>Ploettnerulaceae</taxon>
        <taxon>Rhynchosporium</taxon>
    </lineage>
</organism>
<gene>
    <name evidence="1" type="ORF">RAG0_05875</name>
</gene>
<dbReference type="EMBL" id="FJUX01000027">
    <property type="protein sequence ID" value="CZS96617.1"/>
    <property type="molecule type" value="Genomic_DNA"/>
</dbReference>
<accession>A0A1E1KF14</accession>
<reference evidence="2" key="1">
    <citation type="submission" date="2016-03" db="EMBL/GenBank/DDBJ databases">
        <authorList>
            <person name="Guldener U."/>
        </authorList>
    </citation>
    <scope>NUCLEOTIDE SEQUENCE [LARGE SCALE GENOMIC DNA]</scope>
    <source>
        <strain evidence="2">04CH-RAC-A.6.1</strain>
    </source>
</reference>
<keyword evidence="2" id="KW-1185">Reference proteome</keyword>
<protein>
    <submittedName>
        <fullName evidence="1">Uncharacterized protein</fullName>
    </submittedName>
</protein>
<evidence type="ECO:0000313" key="2">
    <source>
        <dbReference type="Proteomes" id="UP000178912"/>
    </source>
</evidence>